<gene>
    <name evidence="2" type="ORF">PSR33_09670</name>
</gene>
<dbReference type="EMBL" id="CP117684">
    <property type="protein sequence ID" value="WDC92818.1"/>
    <property type="molecule type" value="Genomic_DNA"/>
</dbReference>
<dbReference type="InterPro" id="IPR046078">
    <property type="entry name" value="DUF6096"/>
</dbReference>
<organism evidence="2 3">
    <name type="scientific">Latilactobacillus curvatus</name>
    <name type="common">Lactobacillus curvatus</name>
    <dbReference type="NCBI Taxonomy" id="28038"/>
    <lineage>
        <taxon>Bacteria</taxon>
        <taxon>Bacillati</taxon>
        <taxon>Bacillota</taxon>
        <taxon>Bacilli</taxon>
        <taxon>Lactobacillales</taxon>
        <taxon>Lactobacillaceae</taxon>
        <taxon>Latilactobacillus</taxon>
    </lineage>
</organism>
<sequence length="134" mass="14444">MTNGKQFNLGGLMLDLRLNGKAILNIEKRLGTSIMSLYMGGNGGVVLPATNKLLIVLQGANQTHGITDKDMIGGFEKYLEAGNTPMDLNNVIQELLDEAGFFGKKKDDTKTDGELAETTLDGEPTEVTDPEETL</sequence>
<dbReference type="Proteomes" id="UP001215533">
    <property type="component" value="Plasmid p1_CACC879"/>
</dbReference>
<geneLocation type="plasmid" evidence="2 3">
    <name>p1_CACC879</name>
</geneLocation>
<feature type="compositionally biased region" description="Basic and acidic residues" evidence="1">
    <location>
        <begin position="104"/>
        <end position="113"/>
    </location>
</feature>
<feature type="compositionally biased region" description="Acidic residues" evidence="1">
    <location>
        <begin position="123"/>
        <end position="134"/>
    </location>
</feature>
<reference evidence="2" key="1">
    <citation type="submission" date="2023-02" db="EMBL/GenBank/DDBJ databases">
        <title>Complete genome sequence of Lactobacillus curvatus CACC879 isolated from Pig feces.</title>
        <authorList>
            <person name="Park S."/>
            <person name="Park M.A."/>
            <person name="Kim D.-H."/>
            <person name="Kim Y."/>
        </authorList>
    </citation>
    <scope>NUCLEOTIDE SEQUENCE</scope>
    <source>
        <strain evidence="2">Curvatus</strain>
        <plasmid evidence="2">p1_CACC879</plasmid>
    </source>
</reference>
<protein>
    <submittedName>
        <fullName evidence="2">DUF6096 family protein</fullName>
    </submittedName>
</protein>
<evidence type="ECO:0000256" key="1">
    <source>
        <dbReference type="SAM" id="MobiDB-lite"/>
    </source>
</evidence>
<evidence type="ECO:0000313" key="2">
    <source>
        <dbReference type="EMBL" id="WDC92818.1"/>
    </source>
</evidence>
<proteinExistence type="predicted"/>
<feature type="region of interest" description="Disordered" evidence="1">
    <location>
        <begin position="103"/>
        <end position="134"/>
    </location>
</feature>
<keyword evidence="2" id="KW-0614">Plasmid</keyword>
<evidence type="ECO:0000313" key="3">
    <source>
        <dbReference type="Proteomes" id="UP001215533"/>
    </source>
</evidence>
<name>A0AAJ5UR53_LATCU</name>
<dbReference type="Pfam" id="PF19591">
    <property type="entry name" value="DUF6096"/>
    <property type="match status" value="1"/>
</dbReference>
<dbReference type="AlphaFoldDB" id="A0AAJ5UR53"/>
<accession>A0AAJ5UR53</accession>
<dbReference type="RefSeq" id="WP_076632013.1">
    <property type="nucleotide sequence ID" value="NZ_RICZ01000008.1"/>
</dbReference>